<keyword evidence="3 5" id="KW-0418">Kinase</keyword>
<dbReference type="PANTHER" id="PTHR11547:SF38">
    <property type="entry name" value="ARGININE KINASE 1-RELATED"/>
    <property type="match status" value="1"/>
</dbReference>
<dbReference type="GO" id="GO:0005524">
    <property type="term" value="F:ATP binding"/>
    <property type="evidence" value="ECO:0007669"/>
    <property type="project" value="UniProtKB-UniRule"/>
</dbReference>
<comment type="caution">
    <text evidence="5">Lacks conserved residue(s) required for the propagation of feature annotation.</text>
</comment>
<evidence type="ECO:0000256" key="4">
    <source>
        <dbReference type="ARBA" id="ARBA00022840"/>
    </source>
</evidence>
<protein>
    <recommendedName>
        <fullName evidence="5">Protein-arginine kinase</fullName>
        <ecNumber evidence="5">2.7.14.1</ecNumber>
    </recommendedName>
</protein>
<dbReference type="NCBIfam" id="NF002194">
    <property type="entry name" value="PRK01059.1-4"/>
    <property type="match status" value="1"/>
</dbReference>
<dbReference type="GO" id="GO:0046314">
    <property type="term" value="P:phosphocreatine biosynthetic process"/>
    <property type="evidence" value="ECO:0007669"/>
    <property type="project" value="InterPro"/>
</dbReference>
<dbReference type="AlphaFoldDB" id="A0A2T2WIH3"/>
<keyword evidence="4 5" id="KW-0067">ATP-binding</keyword>
<accession>A0A2T2WIH3</accession>
<feature type="binding site" evidence="5 6">
    <location>
        <begin position="201"/>
        <end position="206"/>
    </location>
    <ligand>
        <name>ATP</name>
        <dbReference type="ChEBI" id="CHEBI:30616"/>
    </ligand>
</feature>
<evidence type="ECO:0000259" key="7">
    <source>
        <dbReference type="PROSITE" id="PS51510"/>
    </source>
</evidence>
<feature type="domain" description="Phosphagen kinase C-terminal" evidence="7">
    <location>
        <begin position="18"/>
        <end position="248"/>
    </location>
</feature>
<evidence type="ECO:0000256" key="2">
    <source>
        <dbReference type="ARBA" id="ARBA00022741"/>
    </source>
</evidence>
<name>A0A2T2WIH3_9FIRM</name>
<evidence type="ECO:0000256" key="5">
    <source>
        <dbReference type="HAMAP-Rule" id="MF_00602"/>
    </source>
</evidence>
<evidence type="ECO:0000313" key="9">
    <source>
        <dbReference type="Proteomes" id="UP000241848"/>
    </source>
</evidence>
<evidence type="ECO:0000256" key="3">
    <source>
        <dbReference type="ARBA" id="ARBA00022777"/>
    </source>
</evidence>
<dbReference type="InterPro" id="IPR022414">
    <property type="entry name" value="ATP-guanido_PTrfase_cat"/>
</dbReference>
<keyword evidence="2 5" id="KW-0547">Nucleotide-binding</keyword>
<feature type="binding site" evidence="5 6">
    <location>
        <begin position="170"/>
        <end position="174"/>
    </location>
    <ligand>
        <name>ATP</name>
        <dbReference type="ChEBI" id="CHEBI:30616"/>
    </ligand>
</feature>
<comment type="caution">
    <text evidence="8">The sequence shown here is derived from an EMBL/GenBank/DDBJ whole genome shotgun (WGS) entry which is preliminary data.</text>
</comment>
<evidence type="ECO:0000256" key="1">
    <source>
        <dbReference type="ARBA" id="ARBA00022679"/>
    </source>
</evidence>
<dbReference type="GO" id="GO:0005615">
    <property type="term" value="C:extracellular space"/>
    <property type="evidence" value="ECO:0007669"/>
    <property type="project" value="TreeGrafter"/>
</dbReference>
<comment type="catalytic activity">
    <reaction evidence="5">
        <text>L-arginyl-[protein] + ATP = N(omega)-phospho-L-arginyl-[protein] + ADP + H(+)</text>
        <dbReference type="Rhea" id="RHEA:43384"/>
        <dbReference type="Rhea" id="RHEA-COMP:10532"/>
        <dbReference type="Rhea" id="RHEA-COMP:10533"/>
        <dbReference type="ChEBI" id="CHEBI:15378"/>
        <dbReference type="ChEBI" id="CHEBI:29965"/>
        <dbReference type="ChEBI" id="CHEBI:30616"/>
        <dbReference type="ChEBI" id="CHEBI:83226"/>
        <dbReference type="ChEBI" id="CHEBI:456216"/>
        <dbReference type="EC" id="2.7.14.1"/>
    </reaction>
</comment>
<dbReference type="PROSITE" id="PS51510">
    <property type="entry name" value="PHOSPHAGEN_KINASE_C"/>
    <property type="match status" value="1"/>
</dbReference>
<evidence type="ECO:0000313" key="8">
    <source>
        <dbReference type="EMBL" id="PSR22041.1"/>
    </source>
</evidence>
<dbReference type="HAMAP" id="MF_00602">
    <property type="entry name" value="Prot_Arg_kinase"/>
    <property type="match status" value="1"/>
</dbReference>
<dbReference type="InterPro" id="IPR014746">
    <property type="entry name" value="Gln_synth/guanido_kin_cat_dom"/>
</dbReference>
<comment type="similarity">
    <text evidence="5 6">Belongs to the ATP:guanido phosphotransferase family.</text>
</comment>
<dbReference type="SUPFAM" id="SSF55931">
    <property type="entry name" value="Glutamine synthetase/guanido kinase"/>
    <property type="match status" value="1"/>
</dbReference>
<dbReference type="InterPro" id="IPR000749">
    <property type="entry name" value="ATP-guanido_PTrfase"/>
</dbReference>
<proteinExistence type="inferred from homology"/>
<dbReference type="PANTHER" id="PTHR11547">
    <property type="entry name" value="ARGININE OR CREATINE KINASE"/>
    <property type="match status" value="1"/>
</dbReference>
<reference evidence="8 9" key="1">
    <citation type="journal article" date="2014" name="BMC Genomics">
        <title>Comparison of environmental and isolate Sulfobacillus genomes reveals diverse carbon, sulfur, nitrogen, and hydrogen metabolisms.</title>
        <authorList>
            <person name="Justice N.B."/>
            <person name="Norman A."/>
            <person name="Brown C.T."/>
            <person name="Singh A."/>
            <person name="Thomas B.C."/>
            <person name="Banfield J.F."/>
        </authorList>
    </citation>
    <scope>NUCLEOTIDE SEQUENCE [LARGE SCALE GENOMIC DNA]</scope>
    <source>
        <strain evidence="8">AMDSBA3</strain>
    </source>
</reference>
<dbReference type="Pfam" id="PF00217">
    <property type="entry name" value="ATP-gua_Ptrans"/>
    <property type="match status" value="1"/>
</dbReference>
<evidence type="ECO:0000256" key="6">
    <source>
        <dbReference type="PROSITE-ProRule" id="PRU00843"/>
    </source>
</evidence>
<dbReference type="GO" id="GO:0004111">
    <property type="term" value="F:creatine kinase activity"/>
    <property type="evidence" value="ECO:0007669"/>
    <property type="project" value="InterPro"/>
</dbReference>
<dbReference type="CDD" id="cd07930">
    <property type="entry name" value="bacterial_phosphagen_kinase"/>
    <property type="match status" value="1"/>
</dbReference>
<gene>
    <name evidence="5" type="primary">mcsB</name>
    <name evidence="8" type="ORF">C7B45_08555</name>
</gene>
<dbReference type="EMBL" id="PXYV01000023">
    <property type="protein sequence ID" value="PSR22041.1"/>
    <property type="molecule type" value="Genomic_DNA"/>
</dbReference>
<feature type="binding site" evidence="5 6">
    <location>
        <position position="84"/>
    </location>
    <ligand>
        <name>ATP</name>
        <dbReference type="ChEBI" id="CHEBI:30616"/>
    </ligand>
</feature>
<feature type="binding site" evidence="5 6">
    <location>
        <position position="119"/>
    </location>
    <ligand>
        <name>ATP</name>
        <dbReference type="ChEBI" id="CHEBI:30616"/>
    </ligand>
</feature>
<dbReference type="GO" id="GO:1990424">
    <property type="term" value="F:protein arginine kinase activity"/>
    <property type="evidence" value="ECO:0007669"/>
    <property type="project" value="UniProtKB-EC"/>
</dbReference>
<dbReference type="Proteomes" id="UP000241848">
    <property type="component" value="Unassembled WGS sequence"/>
</dbReference>
<dbReference type="EC" id="2.7.14.1" evidence="5"/>
<organism evidence="8 9">
    <name type="scientific">Sulfobacillus acidophilus</name>
    <dbReference type="NCBI Taxonomy" id="53633"/>
    <lineage>
        <taxon>Bacteria</taxon>
        <taxon>Bacillati</taxon>
        <taxon>Bacillota</taxon>
        <taxon>Clostridia</taxon>
        <taxon>Eubacteriales</taxon>
        <taxon>Clostridiales Family XVII. Incertae Sedis</taxon>
        <taxon>Sulfobacillus</taxon>
    </lineage>
</organism>
<comment type="function">
    <text evidence="5">Catalyzes the specific phosphorylation of arginine residues in proteins.</text>
</comment>
<dbReference type="Gene3D" id="3.30.590.10">
    <property type="entry name" value="Glutamine synthetase/guanido kinase, catalytic domain"/>
    <property type="match status" value="1"/>
</dbReference>
<dbReference type="InterPro" id="IPR023660">
    <property type="entry name" value="Arg_Kinase"/>
</dbReference>
<keyword evidence="1 5" id="KW-0808">Transferase</keyword>
<feature type="binding site" evidence="5 6">
    <location>
        <begin position="21"/>
        <end position="25"/>
    </location>
    <ligand>
        <name>ATP</name>
        <dbReference type="ChEBI" id="CHEBI:30616"/>
    </ligand>
</feature>
<sequence length="349" mass="38868">MNHGFSQWMDGSGPESDIVLSSRIRLARNLVGMPFPHRMSNEQGEEMLSKVGHAIASVDTGWHLKFYKLSDLSPLERNVLMEKHLVSPLLIQNPIRHEAVALDDREDISVMVNEEDHLRLQVFLPGLQLQEAWQVANSLDDMLEQQLDFACDETRGYLTAWPTNLGTGLRASVMLHLPALVMTRQAAQVFTTLAQVGIVVRGLYGEGSEARGNLFQISNQVSLGLTEEELCHNLSAVAQQIIGRERNARQHLQSNAPLALADRVGRAWGILTNARVMTSDEALNLLSDVKLGVDLGLIHGPLPYAFAQLTLMTRPAFLQMEAGRDLRPEERDEIRSDILRAHLLGKPVE</sequence>